<evidence type="ECO:0000313" key="2">
    <source>
        <dbReference type="EMBL" id="CAG8727896.1"/>
    </source>
</evidence>
<keyword evidence="3" id="KW-1185">Reference proteome</keyword>
<accession>A0A9N9NFW9</accession>
<keyword evidence="1" id="KW-0732">Signal</keyword>
<feature type="non-terminal residue" evidence="2">
    <location>
        <position position="46"/>
    </location>
</feature>
<name>A0A9N9NFW9_9GLOM</name>
<sequence length="46" mass="5170">MQGFDIILGILSLLRSATAQQDKKLIQQAIVQEIPTHFSAIYVEKI</sequence>
<protein>
    <submittedName>
        <fullName evidence="2">21390_t:CDS:1</fullName>
    </submittedName>
</protein>
<evidence type="ECO:0000256" key="1">
    <source>
        <dbReference type="SAM" id="SignalP"/>
    </source>
</evidence>
<dbReference type="AlphaFoldDB" id="A0A9N9NFW9"/>
<evidence type="ECO:0000313" key="3">
    <source>
        <dbReference type="Proteomes" id="UP000789759"/>
    </source>
</evidence>
<reference evidence="2" key="1">
    <citation type="submission" date="2021-06" db="EMBL/GenBank/DDBJ databases">
        <authorList>
            <person name="Kallberg Y."/>
            <person name="Tangrot J."/>
            <person name="Rosling A."/>
        </authorList>
    </citation>
    <scope>NUCLEOTIDE SEQUENCE</scope>
    <source>
        <strain evidence="2">FL966</strain>
    </source>
</reference>
<gene>
    <name evidence="2" type="ORF">CPELLU_LOCUS13301</name>
</gene>
<dbReference type="Proteomes" id="UP000789759">
    <property type="component" value="Unassembled WGS sequence"/>
</dbReference>
<dbReference type="EMBL" id="CAJVQA010013940">
    <property type="protein sequence ID" value="CAG8727896.1"/>
    <property type="molecule type" value="Genomic_DNA"/>
</dbReference>
<comment type="caution">
    <text evidence="2">The sequence shown here is derived from an EMBL/GenBank/DDBJ whole genome shotgun (WGS) entry which is preliminary data.</text>
</comment>
<proteinExistence type="predicted"/>
<feature type="signal peptide" evidence="1">
    <location>
        <begin position="1"/>
        <end position="19"/>
    </location>
</feature>
<organism evidence="2 3">
    <name type="scientific">Cetraspora pellucida</name>
    <dbReference type="NCBI Taxonomy" id="1433469"/>
    <lineage>
        <taxon>Eukaryota</taxon>
        <taxon>Fungi</taxon>
        <taxon>Fungi incertae sedis</taxon>
        <taxon>Mucoromycota</taxon>
        <taxon>Glomeromycotina</taxon>
        <taxon>Glomeromycetes</taxon>
        <taxon>Diversisporales</taxon>
        <taxon>Gigasporaceae</taxon>
        <taxon>Cetraspora</taxon>
    </lineage>
</organism>
<feature type="chain" id="PRO_5040443879" evidence="1">
    <location>
        <begin position="20"/>
        <end position="46"/>
    </location>
</feature>